<organism evidence="4 5">
    <name type="scientific">Turnera subulata</name>
    <dbReference type="NCBI Taxonomy" id="218843"/>
    <lineage>
        <taxon>Eukaryota</taxon>
        <taxon>Viridiplantae</taxon>
        <taxon>Streptophyta</taxon>
        <taxon>Embryophyta</taxon>
        <taxon>Tracheophyta</taxon>
        <taxon>Spermatophyta</taxon>
        <taxon>Magnoliopsida</taxon>
        <taxon>eudicotyledons</taxon>
        <taxon>Gunneridae</taxon>
        <taxon>Pentapetalae</taxon>
        <taxon>rosids</taxon>
        <taxon>fabids</taxon>
        <taxon>Malpighiales</taxon>
        <taxon>Passifloraceae</taxon>
        <taxon>Turnera</taxon>
    </lineage>
</organism>
<dbReference type="PANTHER" id="PTHR10578:SF67">
    <property type="entry name" value="PEROXISOMAL (S)-2-HYDROXYACID OXIDASE GLO3"/>
    <property type="match status" value="1"/>
</dbReference>
<evidence type="ECO:0000259" key="3">
    <source>
        <dbReference type="PROSITE" id="PS51349"/>
    </source>
</evidence>
<evidence type="ECO:0000313" key="5">
    <source>
        <dbReference type="Proteomes" id="UP001141552"/>
    </source>
</evidence>
<accession>A0A9Q0GKP3</accession>
<dbReference type="InterPro" id="IPR013785">
    <property type="entry name" value="Aldolase_TIM"/>
</dbReference>
<dbReference type="Gene3D" id="3.20.20.70">
    <property type="entry name" value="Aldolase class I"/>
    <property type="match status" value="2"/>
</dbReference>
<dbReference type="GO" id="GO:0016491">
    <property type="term" value="F:oxidoreductase activity"/>
    <property type="evidence" value="ECO:0007669"/>
    <property type="project" value="UniProtKB-KW"/>
</dbReference>
<keyword evidence="5" id="KW-1185">Reference proteome</keyword>
<dbReference type="PROSITE" id="PS51349">
    <property type="entry name" value="FMN_HYDROXY_ACID_DH_2"/>
    <property type="match status" value="1"/>
</dbReference>
<sequence length="146" mass="16007">MYRNRAATAKLVHRAERHGYEAIVLPVDVPKLGRREADIKNKKRGTIDVLEEVVHAVGGKIPVLFDGGIRRVTDIFKALALGAQAVLIGRPVVFGLAAKGEYGVKRVLQMLKDKLELTMALSGCPSLKDISRGHVKTAQDRIQSML</sequence>
<dbReference type="Proteomes" id="UP001141552">
    <property type="component" value="Unassembled WGS sequence"/>
</dbReference>
<gene>
    <name evidence="4" type="ORF">Tsubulata_042703</name>
</gene>
<evidence type="ECO:0000256" key="2">
    <source>
        <dbReference type="ARBA" id="ARBA00023002"/>
    </source>
</evidence>
<protein>
    <recommendedName>
        <fullName evidence="3">FMN hydroxy acid dehydrogenase domain-containing protein</fullName>
    </recommendedName>
</protein>
<name>A0A9Q0GKP3_9ROSI</name>
<dbReference type="OrthoDB" id="25826at2759"/>
<dbReference type="Pfam" id="PF01070">
    <property type="entry name" value="FMN_dh"/>
    <property type="match status" value="2"/>
</dbReference>
<evidence type="ECO:0000313" key="4">
    <source>
        <dbReference type="EMBL" id="KAJ4851561.1"/>
    </source>
</evidence>
<comment type="cofactor">
    <cofactor evidence="1">
        <name>FMN</name>
        <dbReference type="ChEBI" id="CHEBI:58210"/>
    </cofactor>
</comment>
<dbReference type="PANTHER" id="PTHR10578">
    <property type="entry name" value="S -2-HYDROXY-ACID OXIDASE-RELATED"/>
    <property type="match status" value="1"/>
</dbReference>
<dbReference type="EMBL" id="JAKUCV010000024">
    <property type="protein sequence ID" value="KAJ4851561.1"/>
    <property type="molecule type" value="Genomic_DNA"/>
</dbReference>
<dbReference type="InterPro" id="IPR000262">
    <property type="entry name" value="FMN-dep_DH"/>
</dbReference>
<reference evidence="4" key="1">
    <citation type="submission" date="2022-02" db="EMBL/GenBank/DDBJ databases">
        <authorList>
            <person name="Henning P.M."/>
            <person name="McCubbin A.G."/>
            <person name="Shore J.S."/>
        </authorList>
    </citation>
    <scope>NUCLEOTIDE SEQUENCE</scope>
    <source>
        <strain evidence="4">F60SS</strain>
        <tissue evidence="4">Leaves</tissue>
    </source>
</reference>
<dbReference type="AlphaFoldDB" id="A0A9Q0GKP3"/>
<evidence type="ECO:0000256" key="1">
    <source>
        <dbReference type="ARBA" id="ARBA00001917"/>
    </source>
</evidence>
<proteinExistence type="predicted"/>
<dbReference type="InterPro" id="IPR037396">
    <property type="entry name" value="FMN_HAD"/>
</dbReference>
<feature type="domain" description="FMN hydroxy acid dehydrogenase" evidence="3">
    <location>
        <begin position="1"/>
        <end position="140"/>
    </location>
</feature>
<dbReference type="SUPFAM" id="SSF51395">
    <property type="entry name" value="FMN-linked oxidoreductases"/>
    <property type="match status" value="1"/>
</dbReference>
<keyword evidence="2" id="KW-0560">Oxidoreductase</keyword>
<reference evidence="4" key="2">
    <citation type="journal article" date="2023" name="Plants (Basel)">
        <title>Annotation of the Turnera subulata (Passifloraceae) Draft Genome Reveals the S-Locus Evolved after the Divergence of Turneroideae from Passifloroideae in a Stepwise Manner.</title>
        <authorList>
            <person name="Henning P.M."/>
            <person name="Roalson E.H."/>
            <person name="Mir W."/>
            <person name="McCubbin A.G."/>
            <person name="Shore J.S."/>
        </authorList>
    </citation>
    <scope>NUCLEOTIDE SEQUENCE</scope>
    <source>
        <strain evidence="4">F60SS</strain>
    </source>
</reference>
<comment type="caution">
    <text evidence="4">The sequence shown here is derived from an EMBL/GenBank/DDBJ whole genome shotgun (WGS) entry which is preliminary data.</text>
</comment>